<dbReference type="PANTHER" id="PTHR34580:SF3">
    <property type="entry name" value="PROTEIN PAFB"/>
    <property type="match status" value="1"/>
</dbReference>
<evidence type="ECO:0000313" key="2">
    <source>
        <dbReference type="EMBL" id="KAA9010682.1"/>
    </source>
</evidence>
<dbReference type="InterPro" id="IPR051534">
    <property type="entry name" value="CBASS_pafABC_assoc_protein"/>
</dbReference>
<dbReference type="EMBL" id="VYQE01000001">
    <property type="protein sequence ID" value="KAA9010682.1"/>
    <property type="molecule type" value="Genomic_DNA"/>
</dbReference>
<gene>
    <name evidence="2" type="ORF">F3S47_00990</name>
</gene>
<evidence type="ECO:0000259" key="1">
    <source>
        <dbReference type="Pfam" id="PF08279"/>
    </source>
</evidence>
<dbReference type="InterPro" id="IPR013196">
    <property type="entry name" value="HTH_11"/>
</dbReference>
<sequence>MARLKHPGPHRAADLAEALGVTVRTVYRDIDTLREAGVPVTGTRGTGYSVRESVSLPPLHLTSEEMEALQVGLAAVSQSGDADLADAAARLAEKLDAALPEDGLAARPADAARRALPHLAVLRQAIRSRQKLRVDGRTVRPLRLDFWGRLWTLLVWDEDLNDFSELQVDALAGIEVLPSLFLNEPGKMAQDFSR</sequence>
<accession>A0A5J5GTG4</accession>
<comment type="caution">
    <text evidence="2">The sequence shown here is derived from an EMBL/GenBank/DDBJ whole genome shotgun (WGS) entry which is preliminary data.</text>
</comment>
<dbReference type="SUPFAM" id="SSF46785">
    <property type="entry name" value="Winged helix' DNA-binding domain"/>
    <property type="match status" value="1"/>
</dbReference>
<evidence type="ECO:0000313" key="3">
    <source>
        <dbReference type="Proteomes" id="UP000326554"/>
    </source>
</evidence>
<proteinExistence type="predicted"/>
<organism evidence="2 3">
    <name type="scientific">Histidinibacterium aquaticum</name>
    <dbReference type="NCBI Taxonomy" id="2613962"/>
    <lineage>
        <taxon>Bacteria</taxon>
        <taxon>Pseudomonadati</taxon>
        <taxon>Pseudomonadota</taxon>
        <taxon>Alphaproteobacteria</taxon>
        <taxon>Rhodobacterales</taxon>
        <taxon>Paracoccaceae</taxon>
        <taxon>Histidinibacterium</taxon>
    </lineage>
</organism>
<dbReference type="InterPro" id="IPR036388">
    <property type="entry name" value="WH-like_DNA-bd_sf"/>
</dbReference>
<feature type="domain" description="Helix-turn-helix type 11" evidence="1">
    <location>
        <begin position="3"/>
        <end position="48"/>
    </location>
</feature>
<dbReference type="PANTHER" id="PTHR34580">
    <property type="match status" value="1"/>
</dbReference>
<dbReference type="Pfam" id="PF08279">
    <property type="entry name" value="HTH_11"/>
    <property type="match status" value="1"/>
</dbReference>
<dbReference type="Proteomes" id="UP000326554">
    <property type="component" value="Unassembled WGS sequence"/>
</dbReference>
<reference evidence="2 3" key="1">
    <citation type="submission" date="2019-09" db="EMBL/GenBank/DDBJ databases">
        <authorList>
            <person name="Park J.-S."/>
            <person name="Choi H.-J."/>
        </authorList>
    </citation>
    <scope>NUCLEOTIDE SEQUENCE [LARGE SCALE GENOMIC DNA]</scope>
    <source>
        <strain evidence="2 3">176SS1-4</strain>
    </source>
</reference>
<protein>
    <submittedName>
        <fullName evidence="2">HTH domain-containing protein</fullName>
    </submittedName>
</protein>
<keyword evidence="3" id="KW-1185">Reference proteome</keyword>
<name>A0A5J5GTG4_9RHOB</name>
<dbReference type="AlphaFoldDB" id="A0A5J5GTG4"/>
<dbReference type="InterPro" id="IPR036390">
    <property type="entry name" value="WH_DNA-bd_sf"/>
</dbReference>
<dbReference type="Gene3D" id="1.10.10.10">
    <property type="entry name" value="Winged helix-like DNA-binding domain superfamily/Winged helix DNA-binding domain"/>
    <property type="match status" value="1"/>
</dbReference>